<dbReference type="AlphaFoldDB" id="A0ABD3U874"/>
<evidence type="ECO:0000313" key="17">
    <source>
        <dbReference type="EMBL" id="KAL3845190.1"/>
    </source>
</evidence>
<dbReference type="GO" id="GO:0009534">
    <property type="term" value="C:chloroplast thylakoid"/>
    <property type="evidence" value="ECO:0007669"/>
    <property type="project" value="UniProtKB-ARBA"/>
</dbReference>
<evidence type="ECO:0000256" key="13">
    <source>
        <dbReference type="ARBA" id="ARBA00023136"/>
    </source>
</evidence>
<evidence type="ECO:0000256" key="9">
    <source>
        <dbReference type="ARBA" id="ARBA00022690"/>
    </source>
</evidence>
<dbReference type="InterPro" id="IPR019758">
    <property type="entry name" value="Pept_S26A_signal_pept_1_CS"/>
</dbReference>
<reference evidence="17 18" key="1">
    <citation type="submission" date="2024-12" db="EMBL/GenBank/DDBJ databases">
        <title>The unique morphological basis and parallel evolutionary history of personate flowers in Penstemon.</title>
        <authorList>
            <person name="Depatie T.H."/>
            <person name="Wessinger C.A."/>
        </authorList>
    </citation>
    <scope>NUCLEOTIDE SEQUENCE [LARGE SCALE GENOMIC DNA]</scope>
    <source>
        <strain evidence="17">WTNN_2</strain>
        <tissue evidence="17">Leaf</tissue>
    </source>
</reference>
<dbReference type="PANTHER" id="PTHR11461:SF211">
    <property type="entry name" value="GH10112P-RELATED"/>
    <property type="match status" value="1"/>
</dbReference>
<dbReference type="FunFam" id="3.30.497.10:FF:000012">
    <property type="entry name" value="Predicted protein"/>
    <property type="match status" value="1"/>
</dbReference>
<dbReference type="GO" id="GO:0051604">
    <property type="term" value="P:protein maturation"/>
    <property type="evidence" value="ECO:0007669"/>
    <property type="project" value="UniProtKB-ARBA"/>
</dbReference>
<dbReference type="InterPro" id="IPR036286">
    <property type="entry name" value="LexA/Signal_pep-like_sf"/>
</dbReference>
<evidence type="ECO:0000259" key="16">
    <source>
        <dbReference type="SMART" id="SM00093"/>
    </source>
</evidence>
<dbReference type="EMBL" id="JBJXBP010000002">
    <property type="protein sequence ID" value="KAL3845190.1"/>
    <property type="molecule type" value="Genomic_DNA"/>
</dbReference>
<keyword evidence="12" id="KW-0809">Transit peptide</keyword>
<keyword evidence="9" id="KW-0646">Protease inhibitor</keyword>
<evidence type="ECO:0000256" key="6">
    <source>
        <dbReference type="ARBA" id="ARBA00013208"/>
    </source>
</evidence>
<keyword evidence="18" id="KW-1185">Reference proteome</keyword>
<dbReference type="CDD" id="cd06530">
    <property type="entry name" value="S26_SPase_I"/>
    <property type="match status" value="1"/>
</dbReference>
<sequence length="1040" mass="115171">MVPFLIGSKWLSGPTTAEVDRGGTLIVANISKTDSSKGNVDKESGAASNVKVLPQSNGISRNNSLLLKMMNFCFSSKDAKAAFTALSVSILFKSTLAEPRSIPSTSMRPTLDVGDRILAEKVSYVFKKPEVSDIVIFKAPSFLQEFGFSSSEVFIKRIVAKGGDYVQVCSGKLLVNGIAQDEDFILEPIEYEMDTVYVPEGYVFVLGDNRNNSCDSHNWGPLPIKDIVGRSIFRYWPPSKVSDTLYNASHQRSNVTSFGWVLALGFCETPSKMDLQQSILNQTDVSLTLAKQVISTKAKDSNFVFSPLSIHVVLGLIAAGSKGPTQAQLLGFLKSKSGEELNSLSSQLVTLLFADGGPLGGPRLSFANGVWVDGSLTLKPAFKEIVENAYKAVSNHVDFQTKAVEVTQEVNTWADKETNGLIKDILPSGSVDASTRLIFANAVYFKGTWNEKFDASKTKNDEFFLLNGTSVQVPFMTSKKKQYIREFDGFKVLGLPYKKGEDKRKFSMYFYLPDAKDGLPSLIEKVNSESGFIEHHLPHQQVEVGIFRIPKFKIDFGFEASEVLKGLGLVLPFSGDGLTEMVDSAAGKNLYVSSIFHKSFIEVNEEGTEAAAASAGVIKLRSLMVDDKFDFVADHPFLFVIREDLTGVVFFIGQQHSNHKKLMDLQQSIPNQTDVSLTLAKQVISTKAKDSNFVFSPLSIHVILGLIAAGFLKSKSIEKLNSLSSKLVTLLFADGWPLGGPRLSFANGVWVDDSLTFKPAFKEIVDNAYMAVSNHVDFQSKAEEVRQEVNTWADKETNGLINDILPPDSVDASTRLIFANAVYFQGTWDERFDASKTEEDEFFLLNGTSIQVPFMTSEEEQYIREFDAFKVLKLPYKQGEDKRKFSMYFYLPDAKDGLPSLIEKVSSESGFIEHHLPYKKVEVGDFRIPKFKIAFEFEASEVLKGLGLVLPFCDDGLTEMVDSDADERLYVSKILHKSFIEVNEEGTEAAAVSADILVGCSMFDEKLLDFVANHPFLFVIREDLTGVVFFIGQVLKPDFN</sequence>
<feature type="domain" description="Serpin" evidence="16">
    <location>
        <begin position="677"/>
        <end position="1037"/>
    </location>
</feature>
<comment type="similarity">
    <text evidence="5 15">Belongs to the serpin family.</text>
</comment>
<comment type="similarity">
    <text evidence="4">Belongs to the peptidase S26 family.</text>
</comment>
<evidence type="ECO:0000256" key="15">
    <source>
        <dbReference type="RuleBase" id="RU000411"/>
    </source>
</evidence>
<evidence type="ECO:0000256" key="10">
    <source>
        <dbReference type="ARBA" id="ARBA00022801"/>
    </source>
</evidence>
<dbReference type="Gene3D" id="2.10.109.10">
    <property type="entry name" value="Umud Fragment, subunit A"/>
    <property type="match status" value="1"/>
</dbReference>
<dbReference type="SUPFAM" id="SSF56574">
    <property type="entry name" value="Serpins"/>
    <property type="match status" value="2"/>
</dbReference>
<dbReference type="SMART" id="SM00093">
    <property type="entry name" value="SERPIN"/>
    <property type="match status" value="2"/>
</dbReference>
<protein>
    <recommendedName>
        <fullName evidence="6">signal peptidase I</fullName>
        <ecNumber evidence="6">3.4.21.89</ecNumber>
    </recommendedName>
</protein>
<evidence type="ECO:0000313" key="18">
    <source>
        <dbReference type="Proteomes" id="UP001634393"/>
    </source>
</evidence>
<dbReference type="Pfam" id="PF00079">
    <property type="entry name" value="Serpin"/>
    <property type="match status" value="2"/>
</dbReference>
<dbReference type="EC" id="3.4.21.89" evidence="6"/>
<dbReference type="InterPro" id="IPR042185">
    <property type="entry name" value="Serpin_sf_2"/>
</dbReference>
<evidence type="ECO:0000256" key="8">
    <source>
        <dbReference type="ARBA" id="ARBA00022640"/>
    </source>
</evidence>
<dbReference type="Proteomes" id="UP001634393">
    <property type="component" value="Unassembled WGS sequence"/>
</dbReference>
<evidence type="ECO:0000256" key="4">
    <source>
        <dbReference type="ARBA" id="ARBA00009370"/>
    </source>
</evidence>
<feature type="active site" evidence="14">
    <location>
        <position position="106"/>
    </location>
</feature>
<dbReference type="Gene3D" id="3.30.497.10">
    <property type="entry name" value="Antithrombin, subunit I, domain 2"/>
    <property type="match status" value="2"/>
</dbReference>
<proteinExistence type="inferred from homology"/>
<dbReference type="PROSITE" id="PS00760">
    <property type="entry name" value="SPASE_I_2"/>
    <property type="match status" value="1"/>
</dbReference>
<evidence type="ECO:0000256" key="1">
    <source>
        <dbReference type="ARBA" id="ARBA00000677"/>
    </source>
</evidence>
<feature type="active site" evidence="14">
    <location>
        <position position="156"/>
    </location>
</feature>
<dbReference type="InterPro" id="IPR023796">
    <property type="entry name" value="Serpin_dom"/>
</dbReference>
<feature type="domain" description="Serpin" evidence="16">
    <location>
        <begin position="287"/>
        <end position="658"/>
    </location>
</feature>
<dbReference type="PANTHER" id="PTHR11461">
    <property type="entry name" value="SERINE PROTEASE INHIBITOR, SERPIN"/>
    <property type="match status" value="1"/>
</dbReference>
<dbReference type="PRINTS" id="PR00727">
    <property type="entry name" value="LEADERPTASE"/>
</dbReference>
<name>A0ABD3U874_9LAMI</name>
<evidence type="ECO:0000256" key="2">
    <source>
        <dbReference type="ARBA" id="ARBA00004229"/>
    </source>
</evidence>
<comment type="subcellular location">
    <subcellularLocation>
        <location evidence="3">Membrane</location>
    </subcellularLocation>
    <subcellularLocation>
        <location evidence="2">Plastid</location>
        <location evidence="2">Chloroplast</location>
    </subcellularLocation>
</comment>
<evidence type="ECO:0000256" key="5">
    <source>
        <dbReference type="ARBA" id="ARBA00009500"/>
    </source>
</evidence>
<keyword evidence="13" id="KW-0472">Membrane</keyword>
<dbReference type="InterPro" id="IPR000223">
    <property type="entry name" value="Pept_S26A_signal_pept_1"/>
</dbReference>
<dbReference type="PROSITE" id="PS00284">
    <property type="entry name" value="SERPIN"/>
    <property type="match status" value="2"/>
</dbReference>
<evidence type="ECO:0000256" key="14">
    <source>
        <dbReference type="PIRSR" id="PIRSR600223-1"/>
    </source>
</evidence>
<dbReference type="InterPro" id="IPR042178">
    <property type="entry name" value="Serpin_sf_1"/>
</dbReference>
<evidence type="ECO:0000256" key="12">
    <source>
        <dbReference type="ARBA" id="ARBA00022946"/>
    </source>
</evidence>
<dbReference type="Gene3D" id="2.30.39.10">
    <property type="entry name" value="Alpha-1-antitrypsin, domain 1"/>
    <property type="match status" value="2"/>
</dbReference>
<dbReference type="Pfam" id="PF10502">
    <property type="entry name" value="Peptidase_S26"/>
    <property type="match status" value="1"/>
</dbReference>
<organism evidence="17 18">
    <name type="scientific">Penstemon smallii</name>
    <dbReference type="NCBI Taxonomy" id="265156"/>
    <lineage>
        <taxon>Eukaryota</taxon>
        <taxon>Viridiplantae</taxon>
        <taxon>Streptophyta</taxon>
        <taxon>Embryophyta</taxon>
        <taxon>Tracheophyta</taxon>
        <taxon>Spermatophyta</taxon>
        <taxon>Magnoliopsida</taxon>
        <taxon>eudicotyledons</taxon>
        <taxon>Gunneridae</taxon>
        <taxon>Pentapetalae</taxon>
        <taxon>asterids</taxon>
        <taxon>lamiids</taxon>
        <taxon>Lamiales</taxon>
        <taxon>Plantaginaceae</taxon>
        <taxon>Cheloneae</taxon>
        <taxon>Penstemon</taxon>
    </lineage>
</organism>
<comment type="catalytic activity">
    <reaction evidence="1">
        <text>Cleavage of hydrophobic, N-terminal signal or leader sequences from secreted and periplasmic proteins.</text>
        <dbReference type="EC" id="3.4.21.89"/>
    </reaction>
</comment>
<dbReference type="InterPro" id="IPR036186">
    <property type="entry name" value="Serpin_sf"/>
</dbReference>
<evidence type="ECO:0000256" key="3">
    <source>
        <dbReference type="ARBA" id="ARBA00004370"/>
    </source>
</evidence>
<keyword evidence="11" id="KW-0722">Serine protease inhibitor</keyword>
<keyword evidence="8" id="KW-0934">Plastid</keyword>
<evidence type="ECO:0000256" key="11">
    <source>
        <dbReference type="ARBA" id="ARBA00022900"/>
    </source>
</evidence>
<accession>A0ABD3U874</accession>
<dbReference type="GO" id="GO:0009003">
    <property type="term" value="F:signal peptidase activity"/>
    <property type="evidence" value="ECO:0007669"/>
    <property type="project" value="UniProtKB-EC"/>
</dbReference>
<dbReference type="NCBIfam" id="TIGR02227">
    <property type="entry name" value="sigpep_I_bact"/>
    <property type="match status" value="1"/>
</dbReference>
<dbReference type="CDD" id="cd02043">
    <property type="entry name" value="serpinP_plants"/>
    <property type="match status" value="2"/>
</dbReference>
<evidence type="ECO:0000256" key="7">
    <source>
        <dbReference type="ARBA" id="ARBA00022528"/>
    </source>
</evidence>
<dbReference type="SUPFAM" id="SSF51306">
    <property type="entry name" value="LexA/Signal peptidase"/>
    <property type="match status" value="1"/>
</dbReference>
<dbReference type="InterPro" id="IPR019533">
    <property type="entry name" value="Peptidase_S26"/>
</dbReference>
<dbReference type="InterPro" id="IPR000215">
    <property type="entry name" value="Serpin_fam"/>
</dbReference>
<dbReference type="InterPro" id="IPR019757">
    <property type="entry name" value="Pept_S26A_signal_pept_1_Lys-AS"/>
</dbReference>
<dbReference type="PROSITE" id="PS00761">
    <property type="entry name" value="SPASE_I_3"/>
    <property type="match status" value="1"/>
</dbReference>
<dbReference type="GO" id="GO:0016020">
    <property type="term" value="C:membrane"/>
    <property type="evidence" value="ECO:0007669"/>
    <property type="project" value="UniProtKB-SubCell"/>
</dbReference>
<dbReference type="FunFam" id="2.10.109.10:FF:000012">
    <property type="entry name" value="Peptidase/ serine-type peptidase"/>
    <property type="match status" value="1"/>
</dbReference>
<dbReference type="GO" id="GO:0004867">
    <property type="term" value="F:serine-type endopeptidase inhibitor activity"/>
    <property type="evidence" value="ECO:0007669"/>
    <property type="project" value="UniProtKB-KW"/>
</dbReference>
<gene>
    <name evidence="17" type="ORF">ACJIZ3_002593</name>
</gene>
<keyword evidence="7" id="KW-0150">Chloroplast</keyword>
<comment type="caution">
    <text evidence="17">The sequence shown here is derived from an EMBL/GenBank/DDBJ whole genome shotgun (WGS) entry which is preliminary data.</text>
</comment>
<dbReference type="InterPro" id="IPR023795">
    <property type="entry name" value="Serpin_CS"/>
</dbReference>
<keyword evidence="10" id="KW-0378">Hydrolase</keyword>